<dbReference type="AlphaFoldDB" id="A0A1Y1WDH2"/>
<evidence type="ECO:0000313" key="1">
    <source>
        <dbReference type="EMBL" id="ORX71388.1"/>
    </source>
</evidence>
<evidence type="ECO:0008006" key="3">
    <source>
        <dbReference type="Google" id="ProtNLM"/>
    </source>
</evidence>
<dbReference type="GeneID" id="63803718"/>
<keyword evidence="2" id="KW-1185">Reference proteome</keyword>
<dbReference type="RefSeq" id="XP_040744903.1">
    <property type="nucleotide sequence ID" value="XM_040887070.1"/>
</dbReference>
<dbReference type="SUPFAM" id="SSF52047">
    <property type="entry name" value="RNI-like"/>
    <property type="match status" value="1"/>
</dbReference>
<dbReference type="InterPro" id="IPR032675">
    <property type="entry name" value="LRR_dom_sf"/>
</dbReference>
<gene>
    <name evidence="1" type="ORF">DL89DRAFT_266380</name>
</gene>
<accession>A0A1Y1WDH2</accession>
<organism evidence="1 2">
    <name type="scientific">Linderina pennispora</name>
    <dbReference type="NCBI Taxonomy" id="61395"/>
    <lineage>
        <taxon>Eukaryota</taxon>
        <taxon>Fungi</taxon>
        <taxon>Fungi incertae sedis</taxon>
        <taxon>Zoopagomycota</taxon>
        <taxon>Kickxellomycotina</taxon>
        <taxon>Kickxellomycetes</taxon>
        <taxon>Kickxellales</taxon>
        <taxon>Kickxellaceae</taxon>
        <taxon>Linderina</taxon>
    </lineage>
</organism>
<dbReference type="Proteomes" id="UP000193922">
    <property type="component" value="Unassembled WGS sequence"/>
</dbReference>
<sequence length="549" mass="61578">MSAGNLPSVVIRRILGVFLAPIRHPSLTNISSYKSVLPLLRVNRLWRRLGSEMYCRYAIFDVYEDRPDLFDRNENDDGTAADRLIALETCSNIPFIIAHGQTSLTKSLTIFLGNLADPDSIIGGLARYGFFDAHWSAVRDLTVIFDHYDMQQTGTFRDGAVSDLNRKLLNALPNVCGIRYVVYLDSIYGQPLIGDFIKERAGSLTELDFETDAPHGLGIDLLPKTLTSLRYGVGPHSTTTVFPKFFARSLKSLTLDRIGKQALQDLFFDDSILGPVEFTELVDLSILFNYEGQDPFESLEASAVNWPEFPRLSDLKIHIHRLDALTVLSMFPVHQLNSLAVKRGLNASCIDVSKMPKLLSLVLDMSAEDAELLGNADMALPIFLTPSPLRTLVLISESIIRLPQDTYGCSMLEELDISRTSFSVSIIGMLSGLPKLKKLVVYIASKRELGPTPVLGPSIKDSLAPVSKSLEFLNLAPTWLDLEPMYVERVAWFIARLPSLLRWQHERVFSRHMDYVSKLFDQILCSEGAQNNDVSHLRDLSMCEDCRRF</sequence>
<evidence type="ECO:0000313" key="2">
    <source>
        <dbReference type="Proteomes" id="UP000193922"/>
    </source>
</evidence>
<protein>
    <recommendedName>
        <fullName evidence="3">F-box domain-containing protein</fullName>
    </recommendedName>
</protein>
<dbReference type="EMBL" id="MCFD01000004">
    <property type="protein sequence ID" value="ORX71388.1"/>
    <property type="molecule type" value="Genomic_DNA"/>
</dbReference>
<proteinExistence type="predicted"/>
<reference evidence="1 2" key="1">
    <citation type="submission" date="2016-07" db="EMBL/GenBank/DDBJ databases">
        <title>Pervasive Adenine N6-methylation of Active Genes in Fungi.</title>
        <authorList>
            <consortium name="DOE Joint Genome Institute"/>
            <person name="Mondo S.J."/>
            <person name="Dannebaum R.O."/>
            <person name="Kuo R.C."/>
            <person name="Labutti K."/>
            <person name="Haridas S."/>
            <person name="Kuo A."/>
            <person name="Salamov A."/>
            <person name="Ahrendt S.R."/>
            <person name="Lipzen A."/>
            <person name="Sullivan W."/>
            <person name="Andreopoulos W.B."/>
            <person name="Clum A."/>
            <person name="Lindquist E."/>
            <person name="Daum C."/>
            <person name="Ramamoorthy G.K."/>
            <person name="Gryganskyi A."/>
            <person name="Culley D."/>
            <person name="Magnuson J.K."/>
            <person name="James T.Y."/>
            <person name="O'Malley M.A."/>
            <person name="Stajich J.E."/>
            <person name="Spatafora J.W."/>
            <person name="Visel A."/>
            <person name="Grigoriev I.V."/>
        </authorList>
    </citation>
    <scope>NUCLEOTIDE SEQUENCE [LARGE SCALE GENOMIC DNA]</scope>
    <source>
        <strain evidence="1 2">ATCC 12442</strain>
    </source>
</reference>
<comment type="caution">
    <text evidence="1">The sequence shown here is derived from an EMBL/GenBank/DDBJ whole genome shotgun (WGS) entry which is preliminary data.</text>
</comment>
<dbReference type="Gene3D" id="3.80.10.10">
    <property type="entry name" value="Ribonuclease Inhibitor"/>
    <property type="match status" value="1"/>
</dbReference>
<name>A0A1Y1WDH2_9FUNG</name>